<feature type="transmembrane region" description="Helical" evidence="1">
    <location>
        <begin position="266"/>
        <end position="290"/>
    </location>
</feature>
<gene>
    <name evidence="2" type="ORF">DW907_12450</name>
</gene>
<feature type="transmembrane region" description="Helical" evidence="1">
    <location>
        <begin position="302"/>
        <end position="326"/>
    </location>
</feature>
<feature type="transmembrane region" description="Helical" evidence="1">
    <location>
        <begin position="226"/>
        <end position="246"/>
    </location>
</feature>
<reference evidence="2 3" key="1">
    <citation type="submission" date="2018-08" db="EMBL/GenBank/DDBJ databases">
        <title>A genome reference for cultivated species of the human gut microbiota.</title>
        <authorList>
            <person name="Zou Y."/>
            <person name="Xue W."/>
            <person name="Luo G."/>
        </authorList>
    </citation>
    <scope>NUCLEOTIDE SEQUENCE [LARGE SCALE GENOMIC DNA]</scope>
    <source>
        <strain evidence="2 3">AM42-13AC</strain>
    </source>
</reference>
<dbReference type="EMBL" id="QSGD01000097">
    <property type="protein sequence ID" value="RHA99192.1"/>
    <property type="molecule type" value="Genomic_DNA"/>
</dbReference>
<feature type="transmembrane region" description="Helical" evidence="1">
    <location>
        <begin position="20"/>
        <end position="38"/>
    </location>
</feature>
<feature type="transmembrane region" description="Helical" evidence="1">
    <location>
        <begin position="174"/>
        <end position="191"/>
    </location>
</feature>
<proteinExistence type="predicted"/>
<dbReference type="Proteomes" id="UP000285288">
    <property type="component" value="Unassembled WGS sequence"/>
</dbReference>
<comment type="caution">
    <text evidence="2">The sequence shown here is derived from an EMBL/GenBank/DDBJ whole genome shotgun (WGS) entry which is preliminary data.</text>
</comment>
<sequence>MTRLIKNELNRIYTCKINRISVLLLIMISVIYGFLTVFQDQTITYYEQGIIYGIDAITFEKNLSHGTVEINDDEINKIIDKFQKQTNNINSNDGEAFKTMYSKELRPYEEVISLIDFTLGGTYMDQYKKILEVKTPINFVELWKDKTNCTAKTQSFKSGYSKGYQRFLKKNMDLFLFMSIMLAICLSKMFSQDKEERMNEIISTTKNRGTNHFVAKVTAGIIISSFYYLLALVPFSIIIFSIYGLAGWDVNVQLGIAPLFPNLLTYGQLLSRAILIGLLASVLMGLLIMFFSKVFLSSSVSVICSIILCFIPNIMISLLNISSSSILRYCFPITMVDVSSVLNFDMTKLLFTLLLFFFLAFILIYDKKRLIQ</sequence>
<keyword evidence="1" id="KW-1133">Transmembrane helix</keyword>
<dbReference type="PANTHER" id="PTHR37305:SF1">
    <property type="entry name" value="MEMBRANE PROTEIN"/>
    <property type="match status" value="1"/>
</dbReference>
<evidence type="ECO:0000313" key="2">
    <source>
        <dbReference type="EMBL" id="RHA99192.1"/>
    </source>
</evidence>
<protein>
    <submittedName>
        <fullName evidence="2">Uncharacterized protein</fullName>
    </submittedName>
</protein>
<evidence type="ECO:0000256" key="1">
    <source>
        <dbReference type="SAM" id="Phobius"/>
    </source>
</evidence>
<dbReference type="PANTHER" id="PTHR37305">
    <property type="entry name" value="INTEGRAL MEMBRANE PROTEIN-RELATED"/>
    <property type="match status" value="1"/>
</dbReference>
<accession>A0A413U963</accession>
<name>A0A413U963_9FIRM</name>
<evidence type="ECO:0000313" key="3">
    <source>
        <dbReference type="Proteomes" id="UP000285288"/>
    </source>
</evidence>
<organism evidence="2 3">
    <name type="scientific">Holdemanella biformis</name>
    <dbReference type="NCBI Taxonomy" id="1735"/>
    <lineage>
        <taxon>Bacteria</taxon>
        <taxon>Bacillati</taxon>
        <taxon>Bacillota</taxon>
        <taxon>Erysipelotrichia</taxon>
        <taxon>Erysipelotrichales</taxon>
        <taxon>Erysipelotrichaceae</taxon>
        <taxon>Holdemanella</taxon>
    </lineage>
</organism>
<dbReference type="RefSeq" id="WP_118012615.1">
    <property type="nucleotide sequence ID" value="NZ_CAUBVL010000026.1"/>
</dbReference>
<dbReference type="AlphaFoldDB" id="A0A413U963"/>
<feature type="transmembrane region" description="Helical" evidence="1">
    <location>
        <begin position="346"/>
        <end position="365"/>
    </location>
</feature>
<keyword evidence="1" id="KW-0472">Membrane</keyword>
<keyword evidence="1" id="KW-0812">Transmembrane</keyword>